<proteinExistence type="predicted"/>
<dbReference type="AlphaFoldDB" id="A0A0P5XVY1"/>
<keyword evidence="2" id="KW-0496">Mitochondrion</keyword>
<protein>
    <submittedName>
        <fullName evidence="5">Transforming growth factor beta regulator 4 (TBRG4), mRNA protein</fullName>
    </submittedName>
</protein>
<name>A0A0P5XVY1_9CRUS</name>
<dbReference type="SMART" id="SM00952">
    <property type="entry name" value="RAP"/>
    <property type="match status" value="1"/>
</dbReference>
<dbReference type="GO" id="GO:0000963">
    <property type="term" value="P:mitochondrial RNA processing"/>
    <property type="evidence" value="ECO:0007669"/>
    <property type="project" value="TreeGrafter"/>
</dbReference>
<dbReference type="GO" id="GO:0003723">
    <property type="term" value="F:RNA binding"/>
    <property type="evidence" value="ECO:0007669"/>
    <property type="project" value="TreeGrafter"/>
</dbReference>
<dbReference type="KEGG" id="dmk:116923692"/>
<evidence type="ECO:0000313" key="5">
    <source>
        <dbReference type="EMBL" id="JAN59700.1"/>
    </source>
</evidence>
<sequence length="610" mass="68880">MFRTGLLVKFGIVRITSSCSLVQTSVKWCSTSANLFLKQTDSKTDEHLSSEPAWVKTPLDKQIFSASDAKSLLMSVEHQNFDGRCAINVVNILSRWVSEGKFTVSDFQKLDSKAKLEENLLKGEFSVGLFGTLQALKGLLLLGFKPNSKVVESLENEILWLLRKITLGQHLLVMDYYSQMQESARHQQVIKEVVSNVQRRWVEIVEAKDFVSLFKHAAHFNPKFIEKMEDVLVELVQGFSQEDQTKILVILGATQRRSTPLLRALSYHLNKRSDKLSVRLAADILFALHRLSFHDHLLMERICNDLVTQLTPEVKSSTIGSLLTSLGQLKYRHEGCLDAVCDWVNHNWTKVRYQDVLSLTLCLAALDFLPSCWEPLWEKMSVLLRQKRVSSDLSKFIQLDLAWSLAVLNHLDLETGQSVLNDEFMGELLGSIPANNRGVQMKLNQVWAVAILKKWDLSRLKTALPFTFNTPATANQKPTLNQAVVSALSNFIPSGKYLREGGQTRLGIEIDAECIINDKGVPFPLADYDDGKELPANSARVAVIVLNYKDLCKGKSFSTGAQALRERLLTQSGYRVVTVKHTEFDPRDKLVKKVQYLEQLVKNALSTTRM</sequence>
<keyword evidence="3" id="KW-0732">Signal</keyword>
<dbReference type="InterPro" id="IPR013584">
    <property type="entry name" value="RAP"/>
</dbReference>
<dbReference type="PANTHER" id="PTHR21228:SF69">
    <property type="entry name" value="GH07286P"/>
    <property type="match status" value="1"/>
</dbReference>
<dbReference type="InterPro" id="IPR010622">
    <property type="entry name" value="FAST_Leu-rich"/>
</dbReference>
<feature type="domain" description="RAP" evidence="4">
    <location>
        <begin position="541"/>
        <end position="599"/>
    </location>
</feature>
<dbReference type="GO" id="GO:0044528">
    <property type="term" value="P:regulation of mitochondrial mRNA stability"/>
    <property type="evidence" value="ECO:0007669"/>
    <property type="project" value="InterPro"/>
</dbReference>
<organism evidence="5">
    <name type="scientific">Daphnia magna</name>
    <dbReference type="NCBI Taxonomy" id="35525"/>
    <lineage>
        <taxon>Eukaryota</taxon>
        <taxon>Metazoa</taxon>
        <taxon>Ecdysozoa</taxon>
        <taxon>Arthropoda</taxon>
        <taxon>Crustacea</taxon>
        <taxon>Branchiopoda</taxon>
        <taxon>Diplostraca</taxon>
        <taxon>Cladocera</taxon>
        <taxon>Anomopoda</taxon>
        <taxon>Daphniidae</taxon>
        <taxon>Daphnia</taxon>
    </lineage>
</organism>
<feature type="signal peptide" evidence="3">
    <location>
        <begin position="1"/>
        <end position="18"/>
    </location>
</feature>
<accession>A0A0P5XVY1</accession>
<reference evidence="5" key="1">
    <citation type="submission" date="2015-10" db="EMBL/GenBank/DDBJ databases">
        <title>EvidentialGene: Evidence-directed Construction of Complete mRNA Transcriptomes without Genomes.</title>
        <authorList>
            <person name="Gilbert D.G."/>
        </authorList>
    </citation>
    <scope>NUCLEOTIDE SEQUENCE</scope>
</reference>
<dbReference type="GO" id="GO:0005759">
    <property type="term" value="C:mitochondrial matrix"/>
    <property type="evidence" value="ECO:0007669"/>
    <property type="project" value="TreeGrafter"/>
</dbReference>
<dbReference type="Pfam" id="PF06743">
    <property type="entry name" value="FAST_1"/>
    <property type="match status" value="1"/>
</dbReference>
<evidence type="ECO:0000256" key="2">
    <source>
        <dbReference type="ARBA" id="ARBA00023128"/>
    </source>
</evidence>
<comment type="subcellular location">
    <subcellularLocation>
        <location evidence="1">Mitochondrion</location>
    </subcellularLocation>
</comment>
<dbReference type="GeneID" id="116923692"/>
<dbReference type="InterPro" id="IPR050870">
    <property type="entry name" value="FAST_kinase"/>
</dbReference>
<dbReference type="RefSeq" id="XP_032786093.2">
    <property type="nucleotide sequence ID" value="XM_032930202.2"/>
</dbReference>
<feature type="chain" id="PRO_5013462894" evidence="3">
    <location>
        <begin position="19"/>
        <end position="610"/>
    </location>
</feature>
<dbReference type="OrthoDB" id="6501018at2759"/>
<dbReference type="GO" id="GO:0035770">
    <property type="term" value="C:ribonucleoprotein granule"/>
    <property type="evidence" value="ECO:0007669"/>
    <property type="project" value="TreeGrafter"/>
</dbReference>
<evidence type="ECO:0000259" key="4">
    <source>
        <dbReference type="PROSITE" id="PS51286"/>
    </source>
</evidence>
<dbReference type="EMBL" id="GDIQ01090794">
    <property type="protein sequence ID" value="JAN03943.1"/>
    <property type="molecule type" value="Transcribed_RNA"/>
</dbReference>
<dbReference type="PANTHER" id="PTHR21228">
    <property type="entry name" value="FAST LEU-RICH DOMAIN-CONTAINING"/>
    <property type="match status" value="1"/>
</dbReference>
<evidence type="ECO:0000256" key="1">
    <source>
        <dbReference type="ARBA" id="ARBA00004173"/>
    </source>
</evidence>
<dbReference type="PROSITE" id="PS51286">
    <property type="entry name" value="RAP"/>
    <property type="match status" value="1"/>
</dbReference>
<evidence type="ECO:0000256" key="3">
    <source>
        <dbReference type="SAM" id="SignalP"/>
    </source>
</evidence>
<dbReference type="CDD" id="cd23739">
    <property type="entry name" value="TBRG4-like_N"/>
    <property type="match status" value="1"/>
</dbReference>
<dbReference type="EMBL" id="GDIQ01035037">
    <property type="protein sequence ID" value="JAN59700.1"/>
    <property type="molecule type" value="Transcribed_RNA"/>
</dbReference>